<feature type="compositionally biased region" description="Polar residues" evidence="1">
    <location>
        <begin position="983"/>
        <end position="1000"/>
    </location>
</feature>
<evidence type="ECO:0000313" key="3">
    <source>
        <dbReference type="Proteomes" id="UP000053342"/>
    </source>
</evidence>
<feature type="compositionally biased region" description="Basic and acidic residues" evidence="1">
    <location>
        <begin position="355"/>
        <end position="372"/>
    </location>
</feature>
<feature type="region of interest" description="Disordered" evidence="1">
    <location>
        <begin position="1094"/>
        <end position="1204"/>
    </location>
</feature>
<evidence type="ECO:0000313" key="2">
    <source>
        <dbReference type="EMBL" id="KIW43496.1"/>
    </source>
</evidence>
<feature type="compositionally biased region" description="Basic and acidic residues" evidence="1">
    <location>
        <begin position="923"/>
        <end position="942"/>
    </location>
</feature>
<dbReference type="VEuPathDB" id="FungiDB:PV06_04594"/>
<gene>
    <name evidence="2" type="ORF">PV06_04594</name>
</gene>
<keyword evidence="3" id="KW-1185">Reference proteome</keyword>
<sequence length="1223" mass="132407">MARRSSALESPEVTPKAPGLRSMGSSSDVLSMSSKSGRTLPYANPPPAYVSESEAEKLILAELERQVKISEGAVGLVNGFLDQILYDILAKSHSTALSAVRPAVPVVLKQRLGRSAVQAADEELQDYIPANEMEEVLSTPAVLDPKADFDTDLAWKLTRMRCMVYAKLGDMEEEDEEEYLEELDLRNHFSRVNESVRASATISPPTAIFLTTVLEFLAEQALCIAAQHATKRHVAASKDTSNQTMHDGPILLEEIDMSGVGKEGPLIRLWRSWKGSVRSAGSISSRPTTPNIMSPVSPETPNYEWKFPAAPPISTIQEEQSPSLKPRASPLPADIPLPISESDIAEIETLGLDRGIDDDARYGDRPTLDARRPSSMLAMPGKFPDAATPVVNDDSQRPEVTRQRSHSLPSSGPNPPVLHSKAEVNDILQDRGATNSLEDLQTKVDYVPQPKRGTAQPAAQHSMPNSHSSTVSSTVATIAGAISVEASRRRAQSSSEQIRPVTSNADAHHGLGISAEQDDDERAGPMGNPEGGSDPEDLALSSGDERGGRDPRDSGFGVAGAEVMLPIQGHVAAGQGRSDRDTMIVSTPGQENFPNGSAAARYEEYDPYSTQDLAGPAMPPSAGGMNNVAVPATSMFADRTTSLEHRTGRSPTDVRFPQHLPNSQRPLATDHAQDHVPRFATSSNLAQSTHSRATSAGRPSTAGSPTARRQHIRLRSDEDNRVEELEKAKKSLDVLIDSDETLHYTLTPRPARDGGKPKTKSQTQELADFFRTTAPPGEEPVRPRSSRSAKESMGGLRSYPSLSQPPLPGNTRTPSSSIAPQSVSSSLKPKNPLGEPRDPRMTRNNIRDLADYARSTGPENEMQLPKALAARPGTAQNTDSVAPGNEVDEERPVTSPEKPANRLKYQARDARAPRTAESSDLIDFIREGPPRAPGEHRIDRRVAPFRTTMDSDDLNALAPPPELDANGRRSDGSAVESAMTVKSMPSSMNSRTGLLDSTNRAAGKATNGIASRQPIIPETDGIPKRNRRKVRDPYAIDFSDEEEEDEEMEDDLFPAKRRTDEESLVDFLRNTAPGPGMTTQPILGAIASLSQEDIQGDLRRQSSSSKLKDYLQGSTPGRNGTSAGKPNGARAESPHLTQVGSKMDKYRPTQVTHASHVDRNRAKMRAEPRDATVADSSGTADLAAYLKNSGPPPGSDQPVQRLGTPKEQARFMRFFQRRGSVKR</sequence>
<feature type="compositionally biased region" description="Basic and acidic residues" evidence="1">
    <location>
        <begin position="714"/>
        <end position="732"/>
    </location>
</feature>
<reference evidence="2 3" key="1">
    <citation type="submission" date="2015-01" db="EMBL/GenBank/DDBJ databases">
        <title>The Genome Sequence of Exophiala oligosperma CBS72588.</title>
        <authorList>
            <consortium name="The Broad Institute Genomics Platform"/>
            <person name="Cuomo C."/>
            <person name="de Hoog S."/>
            <person name="Gorbushina A."/>
            <person name="Stielow B."/>
            <person name="Teixiera M."/>
            <person name="Abouelleil A."/>
            <person name="Chapman S.B."/>
            <person name="Priest M."/>
            <person name="Young S.K."/>
            <person name="Wortman J."/>
            <person name="Nusbaum C."/>
            <person name="Birren B."/>
        </authorList>
    </citation>
    <scope>NUCLEOTIDE SEQUENCE [LARGE SCALE GENOMIC DNA]</scope>
    <source>
        <strain evidence="2 3">CBS 72588</strain>
    </source>
</reference>
<feature type="compositionally biased region" description="Low complexity" evidence="1">
    <location>
        <begin position="815"/>
        <end position="826"/>
    </location>
</feature>
<feature type="compositionally biased region" description="Low complexity" evidence="1">
    <location>
        <begin position="22"/>
        <end position="36"/>
    </location>
</feature>
<dbReference type="AlphaFoldDB" id="A0A0D2AUQ2"/>
<feature type="region of interest" description="Disordered" evidence="1">
    <location>
        <begin position="449"/>
        <end position="473"/>
    </location>
</feature>
<protein>
    <submittedName>
        <fullName evidence="2">Uncharacterized protein</fullName>
    </submittedName>
</protein>
<name>A0A0D2AUQ2_9EURO</name>
<dbReference type="OrthoDB" id="5382203at2759"/>
<dbReference type="STRING" id="215243.A0A0D2AUQ2"/>
<dbReference type="RefSeq" id="XP_016263712.1">
    <property type="nucleotide sequence ID" value="XM_016405506.1"/>
</dbReference>
<accession>A0A0D2AUQ2</accession>
<feature type="region of interest" description="Disordered" evidence="1">
    <location>
        <begin position="682"/>
        <end position="1058"/>
    </location>
</feature>
<feature type="region of interest" description="Disordered" evidence="1">
    <location>
        <begin position="279"/>
        <end position="340"/>
    </location>
</feature>
<proteinExistence type="predicted"/>
<feature type="compositionally biased region" description="Basic and acidic residues" evidence="1">
    <location>
        <begin position="835"/>
        <end position="851"/>
    </location>
</feature>
<feature type="region of interest" description="Disordered" evidence="1">
    <location>
        <begin position="486"/>
        <end position="559"/>
    </location>
</feature>
<feature type="compositionally biased region" description="Polar residues" evidence="1">
    <location>
        <begin position="682"/>
        <end position="704"/>
    </location>
</feature>
<feature type="region of interest" description="Disordered" evidence="1">
    <location>
        <begin position="355"/>
        <end position="419"/>
    </location>
</feature>
<organism evidence="2 3">
    <name type="scientific">Exophiala oligosperma</name>
    <dbReference type="NCBI Taxonomy" id="215243"/>
    <lineage>
        <taxon>Eukaryota</taxon>
        <taxon>Fungi</taxon>
        <taxon>Dikarya</taxon>
        <taxon>Ascomycota</taxon>
        <taxon>Pezizomycotina</taxon>
        <taxon>Eurotiomycetes</taxon>
        <taxon>Chaetothyriomycetidae</taxon>
        <taxon>Chaetothyriales</taxon>
        <taxon>Herpotrichiellaceae</taxon>
        <taxon>Exophiala</taxon>
    </lineage>
</organism>
<feature type="compositionally biased region" description="Polar residues" evidence="1">
    <location>
        <begin position="314"/>
        <end position="323"/>
    </location>
</feature>
<feature type="region of interest" description="Disordered" evidence="1">
    <location>
        <begin position="1"/>
        <end position="47"/>
    </location>
</feature>
<feature type="compositionally biased region" description="Polar residues" evidence="1">
    <location>
        <begin position="1112"/>
        <end position="1124"/>
    </location>
</feature>
<dbReference type="HOGENOM" id="CLU_002983_1_0_1"/>
<feature type="compositionally biased region" description="Basic and acidic residues" evidence="1">
    <location>
        <begin position="1155"/>
        <end position="1172"/>
    </location>
</feature>
<feature type="compositionally biased region" description="Acidic residues" evidence="1">
    <location>
        <begin position="1038"/>
        <end position="1052"/>
    </location>
</feature>
<feature type="region of interest" description="Disordered" evidence="1">
    <location>
        <begin position="641"/>
        <end position="670"/>
    </location>
</feature>
<dbReference type="GeneID" id="27356668"/>
<dbReference type="Proteomes" id="UP000053342">
    <property type="component" value="Unassembled WGS sequence"/>
</dbReference>
<evidence type="ECO:0000256" key="1">
    <source>
        <dbReference type="SAM" id="MobiDB-lite"/>
    </source>
</evidence>
<feature type="compositionally biased region" description="Polar residues" evidence="1">
    <location>
        <begin position="279"/>
        <end position="300"/>
    </location>
</feature>
<dbReference type="EMBL" id="KN847335">
    <property type="protein sequence ID" value="KIW43496.1"/>
    <property type="molecule type" value="Genomic_DNA"/>
</dbReference>
<feature type="compositionally biased region" description="Basic and acidic residues" evidence="1">
    <location>
        <begin position="543"/>
        <end position="553"/>
    </location>
</feature>